<gene>
    <name evidence="5" type="ORF">GSTENG00025823001</name>
</gene>
<feature type="non-terminal residue" evidence="5">
    <location>
        <position position="571"/>
    </location>
</feature>
<feature type="non-terminal residue" evidence="5">
    <location>
        <position position="1"/>
    </location>
</feature>
<dbReference type="SMART" id="SM00049">
    <property type="entry name" value="DEP"/>
    <property type="match status" value="1"/>
</dbReference>
<reference evidence="5" key="1">
    <citation type="journal article" date="2004" name="Nature">
        <title>Genome duplication in the teleost fish Tetraodon nigroviridis reveals the early vertebrate proto-karyotype.</title>
        <authorList>
            <person name="Jaillon O."/>
            <person name="Aury J.-M."/>
            <person name="Brunet F."/>
            <person name="Petit J.-L."/>
            <person name="Stange-Thomann N."/>
            <person name="Mauceli E."/>
            <person name="Bouneau L."/>
            <person name="Fischer C."/>
            <person name="Ozouf-Costaz C."/>
            <person name="Bernot A."/>
            <person name="Nicaud S."/>
            <person name="Jaffe D."/>
            <person name="Fisher S."/>
            <person name="Lutfalla G."/>
            <person name="Dossat C."/>
            <person name="Segurens B."/>
            <person name="Dasilva C."/>
            <person name="Salanoubat M."/>
            <person name="Levy M."/>
            <person name="Boudet N."/>
            <person name="Castellano S."/>
            <person name="Anthouard V."/>
            <person name="Jubin C."/>
            <person name="Castelli V."/>
            <person name="Katinka M."/>
            <person name="Vacherie B."/>
            <person name="Biemont C."/>
            <person name="Skalli Z."/>
            <person name="Cattolico L."/>
            <person name="Poulain J."/>
            <person name="De Berardinis V."/>
            <person name="Cruaud C."/>
            <person name="Duprat S."/>
            <person name="Brottier P."/>
            <person name="Coutanceau J.-P."/>
            <person name="Gouzy J."/>
            <person name="Parra G."/>
            <person name="Lardier G."/>
            <person name="Chapple C."/>
            <person name="McKernan K.J."/>
            <person name="McEwan P."/>
            <person name="Bosak S."/>
            <person name="Kellis M."/>
            <person name="Volff J.-N."/>
            <person name="Guigo R."/>
            <person name="Zody M.C."/>
            <person name="Mesirov J."/>
            <person name="Lindblad-Toh K."/>
            <person name="Birren B."/>
            <person name="Nusbaum C."/>
            <person name="Kahn D."/>
            <person name="Robinson-Rechavi M."/>
            <person name="Laudet V."/>
            <person name="Schachter V."/>
            <person name="Quetier F."/>
            <person name="Saurin W."/>
            <person name="Scarpelli C."/>
            <person name="Wincker P."/>
            <person name="Lander E.S."/>
            <person name="Weissenbach J."/>
            <person name="Roest Crollius H."/>
        </authorList>
    </citation>
    <scope>NUCLEOTIDE SEQUENCE [LARGE SCALE GENOMIC DNA]</scope>
</reference>
<dbReference type="InterPro" id="IPR000591">
    <property type="entry name" value="DEP_dom"/>
</dbReference>
<reference evidence="5" key="2">
    <citation type="submission" date="2004-02" db="EMBL/GenBank/DDBJ databases">
        <authorList>
            <consortium name="Genoscope"/>
            <consortium name="Whitehead Institute Centre for Genome Research"/>
        </authorList>
    </citation>
    <scope>NUCLEOTIDE SEQUENCE</scope>
</reference>
<evidence type="ECO:0000256" key="1">
    <source>
        <dbReference type="ARBA" id="ARBA00037970"/>
    </source>
</evidence>
<protein>
    <recommendedName>
        <fullName evidence="2">DEP domain-containing protein 7</fullName>
    </recommendedName>
</protein>
<name>Q4S0X3_TETNG</name>
<dbReference type="InterPro" id="IPR036388">
    <property type="entry name" value="WH-like_DNA-bd_sf"/>
</dbReference>
<dbReference type="PANTHER" id="PTHR16206">
    <property type="entry name" value="DEP DOMAIN-CONTAINING"/>
    <property type="match status" value="1"/>
</dbReference>
<dbReference type="GO" id="GO:0035556">
    <property type="term" value="P:intracellular signal transduction"/>
    <property type="evidence" value="ECO:0007669"/>
    <property type="project" value="InterPro"/>
</dbReference>
<dbReference type="PROSITE" id="PS50186">
    <property type="entry name" value="DEP"/>
    <property type="match status" value="1"/>
</dbReference>
<evidence type="ECO:0000259" key="4">
    <source>
        <dbReference type="PROSITE" id="PS50186"/>
    </source>
</evidence>
<dbReference type="CDD" id="cd04446">
    <property type="entry name" value="DEP_DEPDC4"/>
    <property type="match status" value="1"/>
</dbReference>
<dbReference type="KEGG" id="tng:GSTEN00025823G001"/>
<dbReference type="CDD" id="cd04405">
    <property type="entry name" value="RhoGAP_BRCC3-like"/>
    <property type="match status" value="1"/>
</dbReference>
<dbReference type="InterPro" id="IPR036390">
    <property type="entry name" value="WH_DNA-bd_sf"/>
</dbReference>
<organism evidence="5">
    <name type="scientific">Tetraodon nigroviridis</name>
    <name type="common">Spotted green pufferfish</name>
    <name type="synonym">Chelonodon nigroviridis</name>
    <dbReference type="NCBI Taxonomy" id="99883"/>
    <lineage>
        <taxon>Eukaryota</taxon>
        <taxon>Metazoa</taxon>
        <taxon>Chordata</taxon>
        <taxon>Craniata</taxon>
        <taxon>Vertebrata</taxon>
        <taxon>Euteleostomi</taxon>
        <taxon>Actinopterygii</taxon>
        <taxon>Neopterygii</taxon>
        <taxon>Teleostei</taxon>
        <taxon>Neoteleostei</taxon>
        <taxon>Acanthomorphata</taxon>
        <taxon>Eupercaria</taxon>
        <taxon>Tetraodontiformes</taxon>
        <taxon>Tetradontoidea</taxon>
        <taxon>Tetraodontidae</taxon>
        <taxon>Tetraodon</taxon>
    </lineage>
</organism>
<dbReference type="EMBL" id="CAAE01014773">
    <property type="protein sequence ID" value="CAG05709.1"/>
    <property type="molecule type" value="Genomic_DNA"/>
</dbReference>
<dbReference type="Gene3D" id="1.10.10.10">
    <property type="entry name" value="Winged helix-like DNA-binding domain superfamily/Winged helix DNA-binding domain"/>
    <property type="match status" value="1"/>
</dbReference>
<dbReference type="Pfam" id="PF00610">
    <property type="entry name" value="DEP"/>
    <property type="match status" value="1"/>
</dbReference>
<evidence type="ECO:0000256" key="3">
    <source>
        <dbReference type="SAM" id="MobiDB-lite"/>
    </source>
</evidence>
<dbReference type="OrthoDB" id="276323at2759"/>
<accession>Q4S0X3</accession>
<sequence length="571" mass="63466">PPEAGMAGTPFRATYIWGSIISNLQAHVEVKRRRHNLKSYHDCFLGSEAVDVVLAHLSLNRFFGEEPVPRYKAVRLGQALMDARVFEPVGLKVFGKEKKRATFEDSSCSLYRFLNPTQGPSDNTGPRPPASAERDFQPPSGNKNHYSPPCESNEVRCYFTHSPLRTDRSVEDVLKNLNLSSSMTPPLTHLGLSPELVEEVWQQQAVFRLLQLIELPLLEDLLEGHGGLQAPGPSGGSDQDLLHTSSYLDREVLKAFSEAQADEWMSTAVECLEFLPDPLVVEVSRGLLGCAHDLPRCKGLVYEVLAQHYGRTQQTPLLSNHVFDIHSGISELLGTTGSATTRAWEVIPPTQHLCFSVSSVNGKLAQALESVQLSLRLQDARSREELRRLLSFMATAAKPQEVKLHKEVRAGAPGGPVENRMAVKRAFSSAIVYSRRLSKGKVDLMVLFMMDNHCDLFKVSAARLSPVCLEPACNVAPSTQQIPVSLHQLVSNRIMNLVQGKDPDTAAGPAYCTRVSAEAYSEMGQKTTKEELWSLLRTIHENPKFSSKEKRRLLGQFYKGHPEIFVQYFGK</sequence>
<evidence type="ECO:0000256" key="2">
    <source>
        <dbReference type="ARBA" id="ARBA00040225"/>
    </source>
</evidence>
<comment type="similarity">
    <text evidence="1">Belongs to the DEPDC7 family.</text>
</comment>
<feature type="compositionally biased region" description="Polar residues" evidence="3">
    <location>
        <begin position="114"/>
        <end position="124"/>
    </location>
</feature>
<dbReference type="SUPFAM" id="SSF46785">
    <property type="entry name" value="Winged helix' DNA-binding domain"/>
    <property type="match status" value="1"/>
</dbReference>
<feature type="domain" description="DEP" evidence="4">
    <location>
        <begin position="24"/>
        <end position="115"/>
    </location>
</feature>
<dbReference type="PANTHER" id="PTHR16206:SF9">
    <property type="entry name" value="DEP DOMAIN-CONTAINING PROTEIN 7"/>
    <property type="match status" value="1"/>
</dbReference>
<feature type="region of interest" description="Disordered" evidence="3">
    <location>
        <begin position="114"/>
        <end position="148"/>
    </location>
</feature>
<comment type="caution">
    <text evidence="5">The sequence shown here is derived from an EMBL/GenBank/DDBJ whole genome shotgun (WGS) entry which is preliminary data.</text>
</comment>
<proteinExistence type="inferred from homology"/>
<dbReference type="AlphaFoldDB" id="Q4S0X3"/>
<evidence type="ECO:0000313" key="5">
    <source>
        <dbReference type="EMBL" id="CAG05709.1"/>
    </source>
</evidence>